<accession>A0A8J2L2D6</accession>
<evidence type="ECO:0000313" key="3">
    <source>
        <dbReference type="Proteomes" id="UP000708208"/>
    </source>
</evidence>
<keyword evidence="1" id="KW-1133">Transmembrane helix</keyword>
<dbReference type="Proteomes" id="UP000708208">
    <property type="component" value="Unassembled WGS sequence"/>
</dbReference>
<gene>
    <name evidence="2" type="ORF">AFUS01_LOCUS34308</name>
</gene>
<evidence type="ECO:0000313" key="2">
    <source>
        <dbReference type="EMBL" id="CAG7824133.1"/>
    </source>
</evidence>
<sequence>MSPNIILQIHISLSTCKITTSKQIRNTYYKPKSQEFKSSQLLLNTTIYFYLFESFLKDWCHDLLKAATSVPKLLNTIPGGVLVATISIVLVFCPSGFHSLKCYRCLALDCPEETVFCNEVRSFVMSQLPELYYVDTTLPQCPLSTGEDESWMMMQTNYPSSVACGAVQENEATCVLGRFQVVTKVASTDVNVTSYGTVMGCARRKLLESTVIKFKYTDPRVKNSTERQVEINKCHITASQSSAHNSVSLLHSMELEHCSKYTDMCYDRDFCVLPATSVVKPFKDQVYGVNIPMMIFIIFGVVLGLLVCGLTFLGIKYA</sequence>
<protein>
    <submittedName>
        <fullName evidence="2">Uncharacterized protein</fullName>
    </submittedName>
</protein>
<keyword evidence="1" id="KW-0472">Membrane</keyword>
<feature type="transmembrane region" description="Helical" evidence="1">
    <location>
        <begin position="293"/>
        <end position="315"/>
    </location>
</feature>
<proteinExistence type="predicted"/>
<name>A0A8J2L2D6_9HEXA</name>
<evidence type="ECO:0000256" key="1">
    <source>
        <dbReference type="SAM" id="Phobius"/>
    </source>
</evidence>
<keyword evidence="3" id="KW-1185">Reference proteome</keyword>
<organism evidence="2 3">
    <name type="scientific">Allacma fusca</name>
    <dbReference type="NCBI Taxonomy" id="39272"/>
    <lineage>
        <taxon>Eukaryota</taxon>
        <taxon>Metazoa</taxon>
        <taxon>Ecdysozoa</taxon>
        <taxon>Arthropoda</taxon>
        <taxon>Hexapoda</taxon>
        <taxon>Collembola</taxon>
        <taxon>Symphypleona</taxon>
        <taxon>Sminthuridae</taxon>
        <taxon>Allacma</taxon>
    </lineage>
</organism>
<dbReference type="EMBL" id="CAJVCH010531797">
    <property type="protein sequence ID" value="CAG7824133.1"/>
    <property type="molecule type" value="Genomic_DNA"/>
</dbReference>
<reference evidence="2" key="1">
    <citation type="submission" date="2021-06" db="EMBL/GenBank/DDBJ databases">
        <authorList>
            <person name="Hodson N. C."/>
            <person name="Mongue J. A."/>
            <person name="Jaron S. K."/>
        </authorList>
    </citation>
    <scope>NUCLEOTIDE SEQUENCE</scope>
</reference>
<dbReference type="OrthoDB" id="10589977at2759"/>
<keyword evidence="1" id="KW-0812">Transmembrane</keyword>
<dbReference type="AlphaFoldDB" id="A0A8J2L2D6"/>
<comment type="caution">
    <text evidence="2">The sequence shown here is derived from an EMBL/GenBank/DDBJ whole genome shotgun (WGS) entry which is preliminary data.</text>
</comment>